<dbReference type="AlphaFoldDB" id="A0A0S2DAF3"/>
<dbReference type="Proteomes" id="UP000061569">
    <property type="component" value="Chromosome"/>
</dbReference>
<evidence type="ECO:0000256" key="1">
    <source>
        <dbReference type="SAM" id="MobiDB-lite"/>
    </source>
</evidence>
<dbReference type="STRING" id="69.GLE_0139"/>
<evidence type="ECO:0000313" key="3">
    <source>
        <dbReference type="Proteomes" id="UP000061569"/>
    </source>
</evidence>
<feature type="region of interest" description="Disordered" evidence="1">
    <location>
        <begin position="48"/>
        <end position="115"/>
    </location>
</feature>
<feature type="compositionally biased region" description="Basic residues" evidence="1">
    <location>
        <begin position="97"/>
        <end position="115"/>
    </location>
</feature>
<proteinExistence type="predicted"/>
<dbReference type="KEGG" id="lez:GLE_0139"/>
<evidence type="ECO:0000313" key="2">
    <source>
        <dbReference type="EMBL" id="ALN55498.1"/>
    </source>
</evidence>
<feature type="compositionally biased region" description="Low complexity" evidence="1">
    <location>
        <begin position="48"/>
        <end position="65"/>
    </location>
</feature>
<name>A0A0S2DAF3_LYSEN</name>
<organism evidence="2 3">
    <name type="scientific">Lysobacter enzymogenes</name>
    <dbReference type="NCBI Taxonomy" id="69"/>
    <lineage>
        <taxon>Bacteria</taxon>
        <taxon>Pseudomonadati</taxon>
        <taxon>Pseudomonadota</taxon>
        <taxon>Gammaproteobacteria</taxon>
        <taxon>Lysobacterales</taxon>
        <taxon>Lysobacteraceae</taxon>
        <taxon>Lysobacter</taxon>
    </lineage>
</organism>
<protein>
    <submittedName>
        <fullName evidence="2">Uncharacterized protein</fullName>
    </submittedName>
</protein>
<sequence>MVSTAMATSAFWARPEPAPPSPGSAAQTLALAAVPEPAYRAWPVLVGNARPRVRPGPARPAYGRNWLRGRERRCARRDTRTGPRPPRSASWRDSARPARRRPGRTRYRPPTQARRRSCVRCGRPKACRCSAPGRERCP</sequence>
<accession>A0A0S2DAF3</accession>
<gene>
    <name evidence="2" type="ORF">GLE_0139</name>
</gene>
<reference evidence="2 3" key="1">
    <citation type="submission" date="2015-11" db="EMBL/GenBank/DDBJ databases">
        <title>Genome sequences of Lysobacter enzymogenes strain C3 and Lysobacter antibioticus ATCC 29479.</title>
        <authorList>
            <person name="Kobayashi D.Y."/>
        </authorList>
    </citation>
    <scope>NUCLEOTIDE SEQUENCE [LARGE SCALE GENOMIC DNA]</scope>
    <source>
        <strain evidence="2 3">C3</strain>
    </source>
</reference>
<dbReference type="EMBL" id="CP013140">
    <property type="protein sequence ID" value="ALN55498.1"/>
    <property type="molecule type" value="Genomic_DNA"/>
</dbReference>